<comment type="catalytic activity">
    <reaction evidence="25">
        <text>1D-myo-inositol 1,2-bisphosphate + H2O = 1D-myo-inositol 2-phosphate + phosphate</text>
        <dbReference type="Rhea" id="RHEA:77135"/>
        <dbReference type="ChEBI" id="CHEBI:15377"/>
        <dbReference type="ChEBI" id="CHEBI:43474"/>
        <dbReference type="ChEBI" id="CHEBI:84142"/>
        <dbReference type="ChEBI" id="CHEBI:195539"/>
        <dbReference type="EC" id="3.1.3.62"/>
    </reaction>
    <physiologicalReaction direction="left-to-right" evidence="25">
        <dbReference type="Rhea" id="RHEA:77136"/>
    </physiologicalReaction>
</comment>
<evidence type="ECO:0000256" key="23">
    <source>
        <dbReference type="ARBA" id="ARBA00043668"/>
    </source>
</evidence>
<dbReference type="InterPro" id="IPR059117">
    <property type="entry name" value="APS_kinase_dom"/>
</dbReference>
<evidence type="ECO:0000259" key="36">
    <source>
        <dbReference type="Pfam" id="PF01583"/>
    </source>
</evidence>
<evidence type="ECO:0000256" key="8">
    <source>
        <dbReference type="ARBA" id="ARBA00012976"/>
    </source>
</evidence>
<keyword evidence="16" id="KW-0418">Kinase</keyword>
<dbReference type="NCBIfam" id="NF003013">
    <property type="entry name" value="PRK03846.1"/>
    <property type="match status" value="1"/>
</dbReference>
<dbReference type="UniPathway" id="UPA00097"/>
<evidence type="ECO:0000256" key="12">
    <source>
        <dbReference type="ARBA" id="ARBA00022679"/>
    </source>
</evidence>
<comment type="catalytic activity">
    <reaction evidence="27">
        <text>1D-myo-inositol 1,2,3-trisphosphate + H2O = 1D-myo-inositol 2,3-bisphosphate + phosphate</text>
        <dbReference type="Rhea" id="RHEA:77127"/>
        <dbReference type="ChEBI" id="CHEBI:15377"/>
        <dbReference type="ChEBI" id="CHEBI:43474"/>
        <dbReference type="ChEBI" id="CHEBI:195536"/>
        <dbReference type="ChEBI" id="CHEBI:195538"/>
    </reaction>
    <physiologicalReaction direction="left-to-right" evidence="27">
        <dbReference type="Rhea" id="RHEA:77128"/>
    </physiologicalReaction>
</comment>
<evidence type="ECO:0000256" key="10">
    <source>
        <dbReference type="ARBA" id="ARBA00018097"/>
    </source>
</evidence>
<gene>
    <name evidence="39" type="primary">papss2b</name>
    <name evidence="39" type="ORF">DAT39_016142</name>
</gene>
<evidence type="ECO:0000256" key="9">
    <source>
        <dbReference type="ARBA" id="ARBA00013040"/>
    </source>
</evidence>
<evidence type="ECO:0000256" key="32">
    <source>
        <dbReference type="ARBA" id="ARBA00043762"/>
    </source>
</evidence>
<dbReference type="OrthoDB" id="6509975at2759"/>
<dbReference type="Pfam" id="PF00328">
    <property type="entry name" value="His_Phos_2"/>
    <property type="match status" value="1"/>
</dbReference>
<evidence type="ECO:0000256" key="17">
    <source>
        <dbReference type="ARBA" id="ARBA00022801"/>
    </source>
</evidence>
<dbReference type="NCBIfam" id="TIGR00455">
    <property type="entry name" value="apsK"/>
    <property type="match status" value="1"/>
</dbReference>
<comment type="similarity">
    <text evidence="3">In the N-terminal section; belongs to the APS kinase family.</text>
</comment>
<dbReference type="EC" id="2.7.1.25" evidence="6"/>
<dbReference type="EC" id="3.1.3.62" evidence="9"/>
<feature type="domain" description="APS kinase" evidence="36">
    <location>
        <begin position="447"/>
        <end position="590"/>
    </location>
</feature>
<dbReference type="FunFam" id="3.10.400.10:FF:000001">
    <property type="entry name" value="bifunctional 3'-phosphoadenosine 5'-phosphosulfate synthase 1"/>
    <property type="match status" value="1"/>
</dbReference>
<dbReference type="GO" id="GO:0005524">
    <property type="term" value="F:ATP binding"/>
    <property type="evidence" value="ECO:0007669"/>
    <property type="project" value="UniProtKB-KW"/>
</dbReference>
<dbReference type="CDD" id="cd00517">
    <property type="entry name" value="ATPS"/>
    <property type="match status" value="1"/>
</dbReference>
<dbReference type="PANTHER" id="PTHR11055">
    <property type="entry name" value="BIFUNCTIONAL 3'-PHOSPHOADENOSINE 5'-PHOSPHOSULFATE SYNTHASE"/>
    <property type="match status" value="1"/>
</dbReference>
<comment type="catalytic activity">
    <reaction evidence="33">
        <text>1D-myo-inositol 2,3-bisphosphate + H2O = 1D-myo-inositol 2-phosphate + phosphate</text>
        <dbReference type="Rhea" id="RHEA:77139"/>
        <dbReference type="ChEBI" id="CHEBI:15377"/>
        <dbReference type="ChEBI" id="CHEBI:43474"/>
        <dbReference type="ChEBI" id="CHEBI:84142"/>
        <dbReference type="ChEBI" id="CHEBI:195538"/>
    </reaction>
    <physiologicalReaction direction="left-to-right" evidence="33">
        <dbReference type="Rhea" id="RHEA:77140"/>
    </physiologicalReaction>
</comment>
<organism evidence="39 40">
    <name type="scientific">Clarias magur</name>
    <name type="common">Asian catfish</name>
    <name type="synonym">Macropteronotus magur</name>
    <dbReference type="NCBI Taxonomy" id="1594786"/>
    <lineage>
        <taxon>Eukaryota</taxon>
        <taxon>Metazoa</taxon>
        <taxon>Chordata</taxon>
        <taxon>Craniata</taxon>
        <taxon>Vertebrata</taxon>
        <taxon>Euteleostomi</taxon>
        <taxon>Actinopterygii</taxon>
        <taxon>Neopterygii</taxon>
        <taxon>Teleostei</taxon>
        <taxon>Ostariophysi</taxon>
        <taxon>Siluriformes</taxon>
        <taxon>Clariidae</taxon>
        <taxon>Clarias</taxon>
    </lineage>
</organism>
<dbReference type="InterPro" id="IPR024951">
    <property type="entry name" value="Sulfurylase_cat_dom"/>
</dbReference>
<evidence type="ECO:0000256" key="14">
    <source>
        <dbReference type="ARBA" id="ARBA00022729"/>
    </source>
</evidence>
<comment type="caution">
    <text evidence="39">The sequence shown here is derived from an EMBL/GenBank/DDBJ whole genome shotgun (WGS) entry which is preliminary data.</text>
</comment>
<evidence type="ECO:0000256" key="7">
    <source>
        <dbReference type="ARBA" id="ARBA00012391"/>
    </source>
</evidence>
<comment type="catalytic activity">
    <reaction evidence="30">
        <text>1D-myo-inositol 1,2,6-trisphosphate + H2O = 1D-myo-inositol 1,2-bisphosphate + phosphate</text>
        <dbReference type="Rhea" id="RHEA:77131"/>
        <dbReference type="ChEBI" id="CHEBI:15377"/>
        <dbReference type="ChEBI" id="CHEBI:43474"/>
        <dbReference type="ChEBI" id="CHEBI:195537"/>
        <dbReference type="ChEBI" id="CHEBI:195539"/>
        <dbReference type="EC" id="3.1.3.62"/>
    </reaction>
    <physiologicalReaction direction="left-to-right" evidence="30">
        <dbReference type="Rhea" id="RHEA:77132"/>
    </physiologicalReaction>
</comment>
<dbReference type="InterPro" id="IPR027417">
    <property type="entry name" value="P-loop_NTPase"/>
</dbReference>
<feature type="non-terminal residue" evidence="39">
    <location>
        <position position="965"/>
    </location>
</feature>
<dbReference type="InterPro" id="IPR000560">
    <property type="entry name" value="His_Pase_clade-2"/>
</dbReference>
<evidence type="ECO:0000256" key="31">
    <source>
        <dbReference type="ARBA" id="ARBA00043757"/>
    </source>
</evidence>
<dbReference type="EC" id="2.7.7.4" evidence="7"/>
<dbReference type="FunFam" id="3.40.50.1240:FF:000014">
    <property type="entry name" value="Multiple inositol polyphosphate phosphatase 1"/>
    <property type="match status" value="1"/>
</dbReference>
<comment type="similarity">
    <text evidence="5">In the C-terminal section; belongs to the sulfate adenylyltransferase family.</text>
</comment>
<dbReference type="HAMAP" id="MF_00065">
    <property type="entry name" value="Adenylyl_sulf_kinase"/>
    <property type="match status" value="1"/>
</dbReference>
<keyword evidence="18" id="KW-0067">ATP-binding</keyword>
<comment type="catalytic activity">
    <reaction evidence="32">
        <text>1D-myo-inositol 1,3,4,5,6-pentakisphosphate + H2O = 1D-myo-inositol 1,4,5,6-tetrakisphosphate + phosphate</text>
        <dbReference type="Rhea" id="RHEA:77143"/>
        <dbReference type="ChEBI" id="CHEBI:15377"/>
        <dbReference type="ChEBI" id="CHEBI:43474"/>
        <dbReference type="ChEBI" id="CHEBI:57627"/>
        <dbReference type="ChEBI" id="CHEBI:57733"/>
    </reaction>
    <physiologicalReaction direction="left-to-right" evidence="32">
        <dbReference type="Rhea" id="RHEA:77144"/>
    </physiologicalReaction>
</comment>
<dbReference type="Gene3D" id="3.40.50.1240">
    <property type="entry name" value="Phosphoglycerate mutase-like"/>
    <property type="match status" value="1"/>
</dbReference>
<comment type="pathway">
    <text evidence="2">Sulfur metabolism; sulfate assimilation.</text>
</comment>
<evidence type="ECO:0000256" key="24">
    <source>
        <dbReference type="ARBA" id="ARBA00043671"/>
    </source>
</evidence>
<dbReference type="AlphaFoldDB" id="A0A8J4TTM2"/>
<evidence type="ECO:0000256" key="4">
    <source>
        <dbReference type="ARBA" id="ARBA00008422"/>
    </source>
</evidence>
<evidence type="ECO:0000256" key="30">
    <source>
        <dbReference type="ARBA" id="ARBA00043747"/>
    </source>
</evidence>
<comment type="subcellular location">
    <subcellularLocation>
        <location evidence="1">Cell membrane</location>
    </subcellularLocation>
</comment>
<evidence type="ECO:0000313" key="39">
    <source>
        <dbReference type="EMBL" id="KAF5894143.1"/>
    </source>
</evidence>
<dbReference type="Pfam" id="PF01747">
    <property type="entry name" value="ATP-sulfurylase"/>
    <property type="match status" value="1"/>
</dbReference>
<dbReference type="Pfam" id="PF14306">
    <property type="entry name" value="PUA_2"/>
    <property type="match status" value="1"/>
</dbReference>
<evidence type="ECO:0000256" key="18">
    <source>
        <dbReference type="ARBA" id="ARBA00022840"/>
    </source>
</evidence>
<keyword evidence="20" id="KW-0325">Glycoprotein</keyword>
<evidence type="ECO:0000256" key="1">
    <source>
        <dbReference type="ARBA" id="ARBA00004236"/>
    </source>
</evidence>
<evidence type="ECO:0000256" key="27">
    <source>
        <dbReference type="ARBA" id="ARBA00043733"/>
    </source>
</evidence>
<dbReference type="FunFam" id="3.40.50.620:FF:000006">
    <property type="entry name" value="bifunctional 3'-phosphoadenosine 5'-phosphosulfate synthase 1"/>
    <property type="match status" value="1"/>
</dbReference>
<comment type="similarity">
    <text evidence="4">Belongs to the histidine acid phosphatase family. MINPP1 subfamily.</text>
</comment>
<dbReference type="GO" id="GO:0050428">
    <property type="term" value="P:3'-phosphoadenosine 5'-phosphosulfate biosynthetic process"/>
    <property type="evidence" value="ECO:0007669"/>
    <property type="project" value="UniProtKB-ARBA"/>
</dbReference>
<evidence type="ECO:0000256" key="11">
    <source>
        <dbReference type="ARBA" id="ARBA00022475"/>
    </source>
</evidence>
<dbReference type="Gene3D" id="3.40.50.300">
    <property type="entry name" value="P-loop containing nucleotide triphosphate hydrolases"/>
    <property type="match status" value="1"/>
</dbReference>
<dbReference type="GO" id="GO:0000103">
    <property type="term" value="P:sulfate assimilation"/>
    <property type="evidence" value="ECO:0007669"/>
    <property type="project" value="UniProtKB-UniPathway"/>
</dbReference>
<dbReference type="CDD" id="cd07061">
    <property type="entry name" value="HP_HAP_like"/>
    <property type="match status" value="1"/>
</dbReference>
<dbReference type="EMBL" id="QNUK01000389">
    <property type="protein sequence ID" value="KAF5894143.1"/>
    <property type="molecule type" value="Genomic_DNA"/>
</dbReference>
<evidence type="ECO:0000256" key="13">
    <source>
        <dbReference type="ARBA" id="ARBA00022695"/>
    </source>
</evidence>
<evidence type="ECO:0000259" key="38">
    <source>
        <dbReference type="Pfam" id="PF14306"/>
    </source>
</evidence>
<dbReference type="EC" id="3.1.3.80" evidence="8"/>
<keyword evidence="17" id="KW-0378">Hydrolase</keyword>
<dbReference type="CDD" id="cd02027">
    <property type="entry name" value="APSK"/>
    <property type="match status" value="1"/>
</dbReference>
<evidence type="ECO:0000256" key="26">
    <source>
        <dbReference type="ARBA" id="ARBA00043691"/>
    </source>
</evidence>
<reference evidence="39" key="1">
    <citation type="submission" date="2020-07" db="EMBL/GenBank/DDBJ databases">
        <title>Clarias magur genome sequencing, assembly and annotation.</title>
        <authorList>
            <person name="Kushwaha B."/>
            <person name="Kumar R."/>
            <person name="Das P."/>
            <person name="Joshi C.G."/>
            <person name="Kumar D."/>
            <person name="Nagpure N.S."/>
            <person name="Pandey M."/>
            <person name="Agarwal S."/>
            <person name="Srivastava S."/>
            <person name="Singh M."/>
            <person name="Sahoo L."/>
            <person name="Jayasankar P."/>
            <person name="Meher P.K."/>
            <person name="Koringa P.G."/>
            <person name="Iquebal M.A."/>
            <person name="Das S.P."/>
            <person name="Bit A."/>
            <person name="Patnaik S."/>
            <person name="Patel N."/>
            <person name="Shah T.M."/>
            <person name="Hinsu A."/>
            <person name="Jena J.K."/>
        </authorList>
    </citation>
    <scope>NUCLEOTIDE SEQUENCE</scope>
    <source>
        <strain evidence="39">CIFAMagur01</strain>
        <tissue evidence="39">Testis</tissue>
    </source>
</reference>
<evidence type="ECO:0000256" key="28">
    <source>
        <dbReference type="ARBA" id="ARBA00043739"/>
    </source>
</evidence>
<comment type="catalytic activity">
    <reaction evidence="26">
        <text>1D-myo-inositol hexakisphosphate + H2O = 1D-myo-inositol 1,2,4,5,6-pentakisphosphate + phosphate</text>
        <dbReference type="Rhea" id="RHEA:16989"/>
        <dbReference type="ChEBI" id="CHEBI:15377"/>
        <dbReference type="ChEBI" id="CHEBI:43474"/>
        <dbReference type="ChEBI" id="CHEBI:57798"/>
        <dbReference type="ChEBI" id="CHEBI:58130"/>
        <dbReference type="EC" id="3.1.3.62"/>
    </reaction>
    <physiologicalReaction direction="left-to-right" evidence="26">
        <dbReference type="Rhea" id="RHEA:16990"/>
    </physiologicalReaction>
</comment>
<evidence type="ECO:0000256" key="21">
    <source>
        <dbReference type="ARBA" id="ARBA00023268"/>
    </source>
</evidence>
<comment type="catalytic activity">
    <reaction evidence="23">
        <text>1D-myo-inositol 1,2,5,6-tetrakisphosphate + H2O = 1D-myo-inositol 1,2,6-trisphosphate + phosphate</text>
        <dbReference type="Rhea" id="RHEA:77119"/>
        <dbReference type="ChEBI" id="CHEBI:15377"/>
        <dbReference type="ChEBI" id="CHEBI:43474"/>
        <dbReference type="ChEBI" id="CHEBI:195535"/>
        <dbReference type="ChEBI" id="CHEBI:195537"/>
        <dbReference type="EC" id="3.1.3.62"/>
    </reaction>
    <physiologicalReaction direction="left-to-right" evidence="23">
        <dbReference type="Rhea" id="RHEA:77120"/>
    </physiologicalReaction>
</comment>
<keyword evidence="11" id="KW-1003">Cell membrane</keyword>
<comment type="catalytic activity">
    <reaction evidence="31">
        <text>1D-myo-inositol 1,2,3,5,6-pentakisphosphate + H2O = 1D-myo-inositol 1,2,3,6-tetrakisphosphate + phosphate</text>
        <dbReference type="Rhea" id="RHEA:77111"/>
        <dbReference type="ChEBI" id="CHEBI:15377"/>
        <dbReference type="ChEBI" id="CHEBI:43474"/>
        <dbReference type="ChEBI" id="CHEBI:58747"/>
        <dbReference type="ChEBI" id="CHEBI:195534"/>
    </reaction>
    <physiologicalReaction direction="left-to-right" evidence="31">
        <dbReference type="Rhea" id="RHEA:77112"/>
    </physiologicalReaction>
</comment>
<accession>A0A8J4TTM2</accession>
<comment type="catalytic activity">
    <reaction evidence="35">
        <text>(2R)-2,3-bisphosphoglycerate + H2O = (2R)-2-phosphoglycerate + phosphate</text>
        <dbReference type="Rhea" id="RHEA:27381"/>
        <dbReference type="ChEBI" id="CHEBI:15377"/>
        <dbReference type="ChEBI" id="CHEBI:43474"/>
        <dbReference type="ChEBI" id="CHEBI:58248"/>
        <dbReference type="ChEBI" id="CHEBI:58289"/>
        <dbReference type="EC" id="3.1.3.80"/>
    </reaction>
    <physiologicalReaction direction="left-to-right" evidence="35">
        <dbReference type="Rhea" id="RHEA:27382"/>
    </physiologicalReaction>
</comment>
<evidence type="ECO:0000256" key="35">
    <source>
        <dbReference type="ARBA" id="ARBA00043832"/>
    </source>
</evidence>
<dbReference type="SUPFAM" id="SSF53254">
    <property type="entry name" value="Phosphoglycerate mutase-like"/>
    <property type="match status" value="1"/>
</dbReference>
<dbReference type="InterPro" id="IPR029033">
    <property type="entry name" value="His_PPase_superfam"/>
</dbReference>
<evidence type="ECO:0000256" key="34">
    <source>
        <dbReference type="ARBA" id="ARBA00043829"/>
    </source>
</evidence>
<keyword evidence="14" id="KW-0732">Signal</keyword>
<keyword evidence="40" id="KW-1185">Reference proteome</keyword>
<comment type="catalytic activity">
    <reaction evidence="29">
        <text>1D-myo-inositol hexakisphosphate + H2O = 1D-myo-inositol 1,2,3,5,6-pentakisphosphate + phosphate</text>
        <dbReference type="Rhea" id="RHEA:20960"/>
        <dbReference type="ChEBI" id="CHEBI:15377"/>
        <dbReference type="ChEBI" id="CHEBI:43474"/>
        <dbReference type="ChEBI" id="CHEBI:58130"/>
        <dbReference type="ChEBI" id="CHEBI:58747"/>
    </reaction>
    <physiologicalReaction direction="left-to-right" evidence="29">
        <dbReference type="Rhea" id="RHEA:20961"/>
    </physiologicalReaction>
</comment>
<protein>
    <recommendedName>
        <fullName evidence="10">Multiple inositol polyphosphate phosphatase 1</fullName>
        <ecNumber evidence="6">2.7.1.25</ecNumber>
        <ecNumber evidence="7">2.7.7.4</ecNumber>
        <ecNumber evidence="9">3.1.3.62</ecNumber>
        <ecNumber evidence="8">3.1.3.80</ecNumber>
    </recommendedName>
    <alternativeName>
        <fullName evidence="22">2,3-bisphosphoglycerate 3-phosphatase</fullName>
    </alternativeName>
</protein>
<dbReference type="GO" id="GO:0005886">
    <property type="term" value="C:plasma membrane"/>
    <property type="evidence" value="ECO:0007669"/>
    <property type="project" value="UniProtKB-SubCell"/>
</dbReference>
<evidence type="ECO:0000256" key="6">
    <source>
        <dbReference type="ARBA" id="ARBA00012121"/>
    </source>
</evidence>
<evidence type="ECO:0000256" key="25">
    <source>
        <dbReference type="ARBA" id="ARBA00043674"/>
    </source>
</evidence>
<dbReference type="Gene3D" id="3.40.50.620">
    <property type="entry name" value="HUPs"/>
    <property type="match status" value="1"/>
</dbReference>
<keyword evidence="13" id="KW-0548">Nucleotidyltransferase</keyword>
<evidence type="ECO:0000256" key="33">
    <source>
        <dbReference type="ARBA" id="ARBA00043801"/>
    </source>
</evidence>
<comment type="catalytic activity">
    <reaction evidence="28">
        <text>1D-myo-inositol 1,2,3,6-tetrakisphosphate + H2O = 1D-myo-inositol 1,2,3-trisphosphate + phosphate</text>
        <dbReference type="Rhea" id="RHEA:77123"/>
        <dbReference type="ChEBI" id="CHEBI:15377"/>
        <dbReference type="ChEBI" id="CHEBI:43474"/>
        <dbReference type="ChEBI" id="CHEBI:195534"/>
        <dbReference type="ChEBI" id="CHEBI:195536"/>
    </reaction>
    <physiologicalReaction direction="left-to-right" evidence="28">
        <dbReference type="Rhea" id="RHEA:77124"/>
    </physiologicalReaction>
</comment>
<keyword evidence="19" id="KW-0472">Membrane</keyword>
<keyword evidence="15" id="KW-0547">Nucleotide-binding</keyword>
<feature type="domain" description="Sulphate adenylyltransferase catalytic" evidence="37">
    <location>
        <begin position="781"/>
        <end position="959"/>
    </location>
</feature>
<dbReference type="InterPro" id="IPR002891">
    <property type="entry name" value="APS"/>
</dbReference>
<dbReference type="InterPro" id="IPR015947">
    <property type="entry name" value="PUA-like_sf"/>
</dbReference>
<evidence type="ECO:0000256" key="29">
    <source>
        <dbReference type="ARBA" id="ARBA00043746"/>
    </source>
</evidence>
<evidence type="ECO:0000256" key="22">
    <source>
        <dbReference type="ARBA" id="ARBA00031642"/>
    </source>
</evidence>
<comment type="catalytic activity">
    <reaction evidence="24">
        <text>1D-myo-inositol 1,2,4,5,6-pentakisphosphate + H2O = 1D-myo-inositol 1,2,5,6-tetrakisphosphate + phosphate</text>
        <dbReference type="Rhea" id="RHEA:77115"/>
        <dbReference type="ChEBI" id="CHEBI:15377"/>
        <dbReference type="ChEBI" id="CHEBI:43474"/>
        <dbReference type="ChEBI" id="CHEBI:57798"/>
        <dbReference type="ChEBI" id="CHEBI:195535"/>
        <dbReference type="EC" id="3.1.3.62"/>
    </reaction>
    <physiologicalReaction direction="left-to-right" evidence="24">
        <dbReference type="Rhea" id="RHEA:77116"/>
    </physiologicalReaction>
</comment>
<dbReference type="Proteomes" id="UP000727407">
    <property type="component" value="Unassembled WGS sequence"/>
</dbReference>
<dbReference type="GO" id="GO:0004020">
    <property type="term" value="F:adenylylsulfate kinase activity"/>
    <property type="evidence" value="ECO:0007669"/>
    <property type="project" value="UniProtKB-EC"/>
</dbReference>
<keyword evidence="12" id="KW-0808">Transferase</keyword>
<dbReference type="InterPro" id="IPR014729">
    <property type="entry name" value="Rossmann-like_a/b/a_fold"/>
</dbReference>
<name>A0A8J4TTM2_CLAMG</name>
<dbReference type="SUPFAM" id="SSF52540">
    <property type="entry name" value="P-loop containing nucleoside triphosphate hydrolases"/>
    <property type="match status" value="1"/>
</dbReference>
<evidence type="ECO:0000256" key="3">
    <source>
        <dbReference type="ARBA" id="ARBA00007268"/>
    </source>
</evidence>
<dbReference type="GO" id="GO:0004781">
    <property type="term" value="F:sulfate adenylyltransferase (ATP) activity"/>
    <property type="evidence" value="ECO:0007669"/>
    <property type="project" value="UniProtKB-EC"/>
</dbReference>
<dbReference type="InterPro" id="IPR025980">
    <property type="entry name" value="ATP-Sase_PUA-like_dom"/>
</dbReference>
<evidence type="ECO:0000313" key="40">
    <source>
        <dbReference type="Proteomes" id="UP000727407"/>
    </source>
</evidence>
<evidence type="ECO:0000256" key="2">
    <source>
        <dbReference type="ARBA" id="ARBA00005050"/>
    </source>
</evidence>
<proteinExistence type="inferred from homology"/>
<dbReference type="GO" id="GO:0034417">
    <property type="term" value="F:bisphosphoglycerate 3-phosphatase activity"/>
    <property type="evidence" value="ECO:0007669"/>
    <property type="project" value="UniProtKB-EC"/>
</dbReference>
<comment type="catalytic activity">
    <reaction evidence="34">
        <text>1D-myo-inositol 1,4,5,6-tetrakisphosphate + H2O = 1D-myo-inositol 1,4,5-trisphosphate + phosphate</text>
        <dbReference type="Rhea" id="RHEA:77147"/>
        <dbReference type="ChEBI" id="CHEBI:15377"/>
        <dbReference type="ChEBI" id="CHEBI:43474"/>
        <dbReference type="ChEBI" id="CHEBI:57627"/>
        <dbReference type="ChEBI" id="CHEBI:203600"/>
    </reaction>
    <physiologicalReaction direction="left-to-right" evidence="34">
        <dbReference type="Rhea" id="RHEA:77148"/>
    </physiologicalReaction>
</comment>
<evidence type="ECO:0000256" key="19">
    <source>
        <dbReference type="ARBA" id="ARBA00023136"/>
    </source>
</evidence>
<evidence type="ECO:0000256" key="15">
    <source>
        <dbReference type="ARBA" id="ARBA00022741"/>
    </source>
</evidence>
<evidence type="ECO:0000256" key="16">
    <source>
        <dbReference type="ARBA" id="ARBA00022777"/>
    </source>
</evidence>
<evidence type="ECO:0000259" key="37">
    <source>
        <dbReference type="Pfam" id="PF01747"/>
    </source>
</evidence>
<dbReference type="Pfam" id="PF01583">
    <property type="entry name" value="APS_kinase"/>
    <property type="match status" value="1"/>
</dbReference>
<dbReference type="PANTHER" id="PTHR11055:SF16">
    <property type="entry name" value="BIFUNCTIONAL 3'-PHOSPHOADENOSINE 5'-PHOSPHOSULFATE SYNTHASE 2"/>
    <property type="match status" value="1"/>
</dbReference>
<feature type="domain" description="ATP-sulfurylase PUA-like" evidence="38">
    <location>
        <begin position="619"/>
        <end position="773"/>
    </location>
</feature>
<evidence type="ECO:0000256" key="5">
    <source>
        <dbReference type="ARBA" id="ARBA00009290"/>
    </source>
</evidence>
<dbReference type="SUPFAM" id="SSF88697">
    <property type="entry name" value="PUA domain-like"/>
    <property type="match status" value="1"/>
</dbReference>
<sequence length="965" mass="110292">MEPAVCKNRRFLIAALSVIMVSVSYCFLRNSNIPSIAVYFGTKGRYEEVNPQLIDDILFVNHSVVRPPAAGCQAVHLVAVIRHGTRFPTKKNIVRMRRLYELVMAEASGAQQWLSDIKQKWNMWYTEDMDGKLVEKGKDDLRHLAVRLSKSFPTLISEENLRRERVEFISSSKHRCVDSIRAFQEGLQQLWDARDVGFRHYVNDSLMRFFDQCKRFVEDVELNKTALWEVKLFKSSPEMDEVCRRMASRLQIPHTQVTPDLVEGAFFLCSYEFAIKSKNSPWCNLLDELDAQVLEYKNDLKQYWKRGYGYDINRKSSCVLFHDLFRRLDQASNDYRFGEAVTIQLGHGETLLPLLSLMGFFRDETPLTAKNFPFQHSRKFRSGQIVPYAANLLFVLYKCPEGLRLQFFLNEKPLAFPNISEPAPLYETVRNHYSDLLAGCDFQKECLSGAGKTTVGFALEEYLVSHGIPCYSLDGDNIRHGLNKNLGFATVDREENIRRIAEVAKLFADAGLVCITSFISPFTKDRNEARKVHEKSNLKFFEVFVNAPLEVCESRDVKGLYKMARAGEIKGFTGIDSEYEKPDSPELVLKTGELTVNECIHQLVNLLKDEGIVPNGLTEEINELFVPENKIDLALSDANILPRLNITKLDLQWVQVLAEGWATPLKGFMKEREFLQVLHFGSLIDGGAINLSIPIVLPVSTEDKDRLNGCTAFALEYKGRRVAILRNPEFYEHRKEERCARQWGTTCPKHPYIEMVMKSGDWLAGGDLEVLERIKWNDGLDQYRLSPKELKQKFKEIGADVVFAFQLRNPVHNGHALLMQDTRKRLLERGYKKPVLLLHPLGGWTKEDDVPLDWRMKQHAAVLEDGVLDPTSTIVAIFPSPMMYAGPTEVQWHCRARMIAGSNFYIVGRDPAGMPHPETKEDLYDPTHGGKVLSMAPGLTSVEIIPFRVAAYNKVKKAMDFYNKD</sequence>
<evidence type="ECO:0000256" key="20">
    <source>
        <dbReference type="ARBA" id="ARBA00023180"/>
    </source>
</evidence>
<dbReference type="InterPro" id="IPR002650">
    <property type="entry name" value="Sulphate_adenylyltransferase"/>
</dbReference>
<dbReference type="Gene3D" id="3.10.400.10">
    <property type="entry name" value="Sulfate adenylyltransferase"/>
    <property type="match status" value="1"/>
</dbReference>
<dbReference type="SUPFAM" id="SSF52374">
    <property type="entry name" value="Nucleotidylyl transferase"/>
    <property type="match status" value="1"/>
</dbReference>
<keyword evidence="21" id="KW-0511">Multifunctional enzyme</keyword>